<comment type="similarity">
    <text evidence="1">Belongs to the QWRF family.</text>
</comment>
<organism evidence="3">
    <name type="scientific">Sesamum radiatum</name>
    <name type="common">Black benniseed</name>
    <dbReference type="NCBI Taxonomy" id="300843"/>
    <lineage>
        <taxon>Eukaryota</taxon>
        <taxon>Viridiplantae</taxon>
        <taxon>Streptophyta</taxon>
        <taxon>Embryophyta</taxon>
        <taxon>Tracheophyta</taxon>
        <taxon>Spermatophyta</taxon>
        <taxon>Magnoliopsida</taxon>
        <taxon>eudicotyledons</taxon>
        <taxon>Gunneridae</taxon>
        <taxon>Pentapetalae</taxon>
        <taxon>asterids</taxon>
        <taxon>lamiids</taxon>
        <taxon>Lamiales</taxon>
        <taxon>Pedaliaceae</taxon>
        <taxon>Sesamum</taxon>
    </lineage>
</organism>
<evidence type="ECO:0000256" key="1">
    <source>
        <dbReference type="ARBA" id="ARBA00010016"/>
    </source>
</evidence>
<dbReference type="EMBL" id="JACGWJ010000031">
    <property type="protein sequence ID" value="KAL0298378.1"/>
    <property type="molecule type" value="Genomic_DNA"/>
</dbReference>
<evidence type="ECO:0000313" key="3">
    <source>
        <dbReference type="EMBL" id="KAL0298378.1"/>
    </source>
</evidence>
<dbReference type="InterPro" id="IPR007573">
    <property type="entry name" value="QWRF"/>
</dbReference>
<dbReference type="Pfam" id="PF04484">
    <property type="entry name" value="QWRF"/>
    <property type="match status" value="1"/>
</dbReference>
<feature type="compositionally biased region" description="Basic residues" evidence="2">
    <location>
        <begin position="1"/>
        <end position="12"/>
    </location>
</feature>
<dbReference type="GO" id="GO:0051225">
    <property type="term" value="P:spindle assembly"/>
    <property type="evidence" value="ECO:0007669"/>
    <property type="project" value="TreeGrafter"/>
</dbReference>
<evidence type="ECO:0000256" key="2">
    <source>
        <dbReference type="SAM" id="MobiDB-lite"/>
    </source>
</evidence>
<proteinExistence type="inferred from homology"/>
<feature type="compositionally biased region" description="Polar residues" evidence="2">
    <location>
        <begin position="26"/>
        <end position="60"/>
    </location>
</feature>
<dbReference type="PANTHER" id="PTHR31807:SF27">
    <property type="entry name" value="QWRF MOTIF-CONTAINING PROTEIN 7"/>
    <property type="match status" value="1"/>
</dbReference>
<dbReference type="PANTHER" id="PTHR31807">
    <property type="entry name" value="AUGMIN FAMILY MEMBER"/>
    <property type="match status" value="1"/>
</dbReference>
<dbReference type="GO" id="GO:0005880">
    <property type="term" value="C:nuclear microtubule"/>
    <property type="evidence" value="ECO:0007669"/>
    <property type="project" value="TreeGrafter"/>
</dbReference>
<gene>
    <name evidence="3" type="ORF">Sradi_6497600</name>
</gene>
<accession>A0AAW2JWF2</accession>
<comment type="caution">
    <text evidence="3">The sequence shown here is derived from an EMBL/GenBank/DDBJ whole genome shotgun (WGS) entry which is preliminary data.</text>
</comment>
<reference evidence="3" key="2">
    <citation type="journal article" date="2024" name="Plant">
        <title>Genomic evolution and insights into agronomic trait innovations of Sesamum species.</title>
        <authorList>
            <person name="Miao H."/>
            <person name="Wang L."/>
            <person name="Qu L."/>
            <person name="Liu H."/>
            <person name="Sun Y."/>
            <person name="Le M."/>
            <person name="Wang Q."/>
            <person name="Wei S."/>
            <person name="Zheng Y."/>
            <person name="Lin W."/>
            <person name="Duan Y."/>
            <person name="Cao H."/>
            <person name="Xiong S."/>
            <person name="Wang X."/>
            <person name="Wei L."/>
            <person name="Li C."/>
            <person name="Ma Q."/>
            <person name="Ju M."/>
            <person name="Zhao R."/>
            <person name="Li G."/>
            <person name="Mu C."/>
            <person name="Tian Q."/>
            <person name="Mei H."/>
            <person name="Zhang T."/>
            <person name="Gao T."/>
            <person name="Zhang H."/>
        </authorList>
    </citation>
    <scope>NUCLEOTIDE SEQUENCE</scope>
    <source>
        <strain evidence="3">G02</strain>
    </source>
</reference>
<reference evidence="3" key="1">
    <citation type="submission" date="2020-06" db="EMBL/GenBank/DDBJ databases">
        <authorList>
            <person name="Li T."/>
            <person name="Hu X."/>
            <person name="Zhang T."/>
            <person name="Song X."/>
            <person name="Zhang H."/>
            <person name="Dai N."/>
            <person name="Sheng W."/>
            <person name="Hou X."/>
            <person name="Wei L."/>
        </authorList>
    </citation>
    <scope>NUCLEOTIDE SEQUENCE</scope>
    <source>
        <strain evidence="3">G02</strain>
        <tissue evidence="3">Leaf</tissue>
    </source>
</reference>
<name>A0AAW2JWF2_SESRA</name>
<feature type="region of interest" description="Disordered" evidence="2">
    <location>
        <begin position="1"/>
        <end position="79"/>
    </location>
</feature>
<dbReference type="GO" id="GO:0008017">
    <property type="term" value="F:microtubule binding"/>
    <property type="evidence" value="ECO:0007669"/>
    <property type="project" value="TreeGrafter"/>
</dbReference>
<protein>
    <submittedName>
        <fullName evidence="3">QWRF motif-containing protein 7</fullName>
    </submittedName>
</protein>
<dbReference type="GO" id="GO:0005737">
    <property type="term" value="C:cytoplasm"/>
    <property type="evidence" value="ECO:0007669"/>
    <property type="project" value="TreeGrafter"/>
</dbReference>
<dbReference type="AlphaFoldDB" id="A0AAW2JWF2"/>
<sequence>MEKSQSRRHQHAAGRGGDSPRLFRSKSGSTAVEYSSPAETNAFTSTRYSRTSKSVESSRTSAKKTQRKQEAADAGADGGLVRFLPRSMSKIEVPRRTRSASTSPSAWALSPGRSLPCSSPAPVAPVPKSPASYEKLMKQEAKSGGGGVGGVLKYFRQKKVSPLLEEEYRRFRVVYNRLLQLRFANARAEASMAAVKRVAQKKLFNGWARVCVMRNLMMEKRVLIQKLRHQLKLYHIMNSELRLLNEWSKLEPKNVEAVGRVVRKLSAISVCLPLVHNAEGDVMSVYDAMSMANGSDGRYRSNDFGHALADYIYPGEMIDAQTNKVVVFVVYKVERTCFLLTELSVMLKQQKQFFQELESSVSVVASLEVQEKSLRVHHIQLVQEVNG</sequence>
<feature type="region of interest" description="Disordered" evidence="2">
    <location>
        <begin position="92"/>
        <end position="129"/>
    </location>
</feature>